<dbReference type="InterPro" id="IPR058163">
    <property type="entry name" value="LysR-type_TF_proteobact-type"/>
</dbReference>
<dbReference type="InterPro" id="IPR000847">
    <property type="entry name" value="LysR_HTH_N"/>
</dbReference>
<dbReference type="PANTHER" id="PTHR30537:SF5">
    <property type="entry name" value="HTH-TYPE TRANSCRIPTIONAL ACTIVATOR TTDR-RELATED"/>
    <property type="match status" value="1"/>
</dbReference>
<evidence type="ECO:0000256" key="4">
    <source>
        <dbReference type="ARBA" id="ARBA00023163"/>
    </source>
</evidence>
<dbReference type="InterPro" id="IPR005119">
    <property type="entry name" value="LysR_subst-bd"/>
</dbReference>
<evidence type="ECO:0000313" key="7">
    <source>
        <dbReference type="Proteomes" id="UP000583279"/>
    </source>
</evidence>
<dbReference type="Gene3D" id="3.40.190.290">
    <property type="match status" value="1"/>
</dbReference>
<dbReference type="InterPro" id="IPR036388">
    <property type="entry name" value="WH-like_DNA-bd_sf"/>
</dbReference>
<proteinExistence type="inferred from homology"/>
<evidence type="ECO:0000259" key="5">
    <source>
        <dbReference type="PROSITE" id="PS50931"/>
    </source>
</evidence>
<name>A0A7Y1LB36_9PSED</name>
<sequence>MNLNAIRMFAATAQSGSLTAAAERLSIPLATISRRIRDLERELNVQLLQRSVHGTCLTDAGRRLYQHASRGLEILANGERALQSEQLQLGGVLRLSLPSSLKPWWELLSKFQQRYPGIVLQVRATDERLNLIEDGLDIVMRIGRATHPSVAAQRLLTYHHVLVASPVLLDRLGVPTKVTDLHKFPCGVWSRGTTASWRLRKEIFKPEPTIVSNDYAYLSARAVAGDIVTELPPFLAMEYVKKHQLVILLEDHPFPELEISLHYSSRPHPSPIVQTYLDFARQHIESSARLSAQFTFPPSTTHS</sequence>
<dbReference type="RefSeq" id="WP_169855173.1">
    <property type="nucleotide sequence ID" value="NZ_JAAQYK010000001.1"/>
</dbReference>
<dbReference type="Pfam" id="PF00126">
    <property type="entry name" value="HTH_1"/>
    <property type="match status" value="1"/>
</dbReference>
<dbReference type="Gene3D" id="1.10.10.10">
    <property type="entry name" value="Winged helix-like DNA-binding domain superfamily/Winged helix DNA-binding domain"/>
    <property type="match status" value="1"/>
</dbReference>
<reference evidence="6 7" key="1">
    <citation type="journal article" date="2020" name="Front. Microbiol.">
        <title>Genetic Organization of the aprX-lipA2 Operon Affects the Proteolytic Potential of Pseudomonas Species in Milk.</title>
        <authorList>
            <person name="Maier C."/>
            <person name="Huptas C."/>
            <person name="von Neubeck M."/>
            <person name="Scherer S."/>
            <person name="Wenning M."/>
            <person name="Lucking G."/>
        </authorList>
    </citation>
    <scope>NUCLEOTIDE SEQUENCE [LARGE SCALE GENOMIC DNA]</scope>
    <source>
        <strain evidence="6 7">WS 4997</strain>
    </source>
</reference>
<dbReference type="Proteomes" id="UP000583279">
    <property type="component" value="Unassembled WGS sequence"/>
</dbReference>
<comment type="similarity">
    <text evidence="1">Belongs to the LysR transcriptional regulatory family.</text>
</comment>
<dbReference type="GO" id="GO:0003700">
    <property type="term" value="F:DNA-binding transcription factor activity"/>
    <property type="evidence" value="ECO:0007669"/>
    <property type="project" value="InterPro"/>
</dbReference>
<dbReference type="CDD" id="cd08422">
    <property type="entry name" value="PBP2_CrgA_like"/>
    <property type="match status" value="1"/>
</dbReference>
<dbReference type="PROSITE" id="PS50931">
    <property type="entry name" value="HTH_LYSR"/>
    <property type="match status" value="1"/>
</dbReference>
<keyword evidence="4" id="KW-0804">Transcription</keyword>
<dbReference type="InterPro" id="IPR036390">
    <property type="entry name" value="WH_DNA-bd_sf"/>
</dbReference>
<dbReference type="SUPFAM" id="SSF53850">
    <property type="entry name" value="Periplasmic binding protein-like II"/>
    <property type="match status" value="1"/>
</dbReference>
<evidence type="ECO:0000256" key="3">
    <source>
        <dbReference type="ARBA" id="ARBA00023125"/>
    </source>
</evidence>
<evidence type="ECO:0000256" key="2">
    <source>
        <dbReference type="ARBA" id="ARBA00023015"/>
    </source>
</evidence>
<feature type="domain" description="HTH lysR-type" evidence="5">
    <location>
        <begin position="1"/>
        <end position="58"/>
    </location>
</feature>
<gene>
    <name evidence="6" type="ORF">HBO18_01830</name>
</gene>
<evidence type="ECO:0000256" key="1">
    <source>
        <dbReference type="ARBA" id="ARBA00009437"/>
    </source>
</evidence>
<dbReference type="FunFam" id="1.10.10.10:FF:000001">
    <property type="entry name" value="LysR family transcriptional regulator"/>
    <property type="match status" value="1"/>
</dbReference>
<protein>
    <submittedName>
        <fullName evidence="6">LysR family transcriptional regulator</fullName>
    </submittedName>
</protein>
<dbReference type="SUPFAM" id="SSF46785">
    <property type="entry name" value="Winged helix' DNA-binding domain"/>
    <property type="match status" value="1"/>
</dbReference>
<dbReference type="PANTHER" id="PTHR30537">
    <property type="entry name" value="HTH-TYPE TRANSCRIPTIONAL REGULATOR"/>
    <property type="match status" value="1"/>
</dbReference>
<dbReference type="Pfam" id="PF03466">
    <property type="entry name" value="LysR_substrate"/>
    <property type="match status" value="1"/>
</dbReference>
<comment type="caution">
    <text evidence="6">The sequence shown here is derived from an EMBL/GenBank/DDBJ whole genome shotgun (WGS) entry which is preliminary data.</text>
</comment>
<organism evidence="6 7">
    <name type="scientific">Pseudomonas lactis</name>
    <dbReference type="NCBI Taxonomy" id="1615674"/>
    <lineage>
        <taxon>Bacteria</taxon>
        <taxon>Pseudomonadati</taxon>
        <taxon>Pseudomonadota</taxon>
        <taxon>Gammaproteobacteria</taxon>
        <taxon>Pseudomonadales</taxon>
        <taxon>Pseudomonadaceae</taxon>
        <taxon>Pseudomonas</taxon>
    </lineage>
</organism>
<accession>A0A7Y1LB36</accession>
<dbReference type="AlphaFoldDB" id="A0A7Y1LB36"/>
<dbReference type="EMBL" id="JAAQYK010000001">
    <property type="protein sequence ID" value="NNA42855.1"/>
    <property type="molecule type" value="Genomic_DNA"/>
</dbReference>
<keyword evidence="2" id="KW-0805">Transcription regulation</keyword>
<keyword evidence="3" id="KW-0238">DNA-binding</keyword>
<evidence type="ECO:0000313" key="6">
    <source>
        <dbReference type="EMBL" id="NNA42855.1"/>
    </source>
</evidence>
<dbReference type="GO" id="GO:0043565">
    <property type="term" value="F:sequence-specific DNA binding"/>
    <property type="evidence" value="ECO:0007669"/>
    <property type="project" value="TreeGrafter"/>
</dbReference>
<dbReference type="GO" id="GO:0006351">
    <property type="term" value="P:DNA-templated transcription"/>
    <property type="evidence" value="ECO:0007669"/>
    <property type="project" value="TreeGrafter"/>
</dbReference>